<dbReference type="EMBL" id="CP007726">
    <property type="protein sequence ID" value="AJE19254.1"/>
    <property type="molecule type" value="Genomic_DNA"/>
</dbReference>
<evidence type="ECO:0000313" key="2">
    <source>
        <dbReference type="EMBL" id="AJE19254.1"/>
    </source>
</evidence>
<reference evidence="3" key="1">
    <citation type="submission" date="2014-05" db="EMBL/GenBank/DDBJ databases">
        <title>Complete Genome sequence of Neisseria elongata subsp. glycolytica.</title>
        <authorList>
            <person name="Veyrier F.J."/>
            <person name="Taha M.-K."/>
        </authorList>
    </citation>
    <scope>NUCLEOTIDE SEQUENCE [LARGE SCALE GENOMIC DNA]</scope>
    <source>
        <strain evidence="3">ATCC 29315</strain>
    </source>
</reference>
<dbReference type="HOGENOM" id="CLU_130970_0_0_4"/>
<proteinExistence type="predicted"/>
<feature type="coiled-coil region" evidence="1">
    <location>
        <begin position="79"/>
        <end position="106"/>
    </location>
</feature>
<evidence type="ECO:0000313" key="3">
    <source>
        <dbReference type="Proteomes" id="UP000031392"/>
    </source>
</evidence>
<name>A0A0B5CPE0_NEIEG</name>
<accession>A0A0B5CPE0</accession>
<organism evidence="2 3">
    <name type="scientific">Neisseria elongata subsp. glycolytica ATCC 29315</name>
    <dbReference type="NCBI Taxonomy" id="546263"/>
    <lineage>
        <taxon>Bacteria</taxon>
        <taxon>Pseudomonadati</taxon>
        <taxon>Pseudomonadota</taxon>
        <taxon>Betaproteobacteria</taxon>
        <taxon>Neisseriales</taxon>
        <taxon>Neisseriaceae</taxon>
        <taxon>Neisseria</taxon>
    </lineage>
</organism>
<gene>
    <name evidence="2" type="ORF">NELON_10300</name>
</gene>
<reference evidence="2 3" key="2">
    <citation type="journal article" date="2015" name="PLoS Genet.">
        <title>Common Cell Shape Evolution of Two Nasopharyngeal Pathogens.</title>
        <authorList>
            <person name="Veyrier F.J."/>
            <person name="Biais N."/>
            <person name="Morales P."/>
            <person name="Belkacem N."/>
            <person name="Guilhen C."/>
            <person name="Ranjeva S."/>
            <person name="Sismeiro O."/>
            <person name="Pehau-Arnaudet G."/>
            <person name="Rocha E.P."/>
            <person name="Werts C."/>
            <person name="Taha M.K."/>
            <person name="Boneca I.G."/>
        </authorList>
    </citation>
    <scope>NUCLEOTIDE SEQUENCE [LARGE SCALE GENOMIC DNA]</scope>
    <source>
        <strain evidence="2 3">ATCC 29315</strain>
    </source>
</reference>
<evidence type="ECO:0000256" key="1">
    <source>
        <dbReference type="SAM" id="Coils"/>
    </source>
</evidence>
<protein>
    <submittedName>
        <fullName evidence="2">Uncharacterized protein</fullName>
    </submittedName>
</protein>
<sequence>MPKILVKEENLEDIIMLIKTWEGKLTWDLLCSKVSELLNVKSIERQSLANYPDIQEAFSKQKQKIKEKAKANPEQNVTMDYLQKQVKNLKAQVQRLEEINERYKQQFIVWQYNAYMHGMTQDTLNKPLIAVNRQRR</sequence>
<keyword evidence="3" id="KW-1185">Reference proteome</keyword>
<keyword evidence="1" id="KW-0175">Coiled coil</keyword>
<dbReference type="KEGG" id="nel:NELON_10300"/>
<dbReference type="PATRIC" id="fig|546263.7.peg.2212"/>
<dbReference type="AlphaFoldDB" id="A0A0B5CPE0"/>
<dbReference type="RefSeq" id="WP_041961519.1">
    <property type="nucleotide sequence ID" value="NZ_CP007726.1"/>
</dbReference>
<dbReference type="Proteomes" id="UP000031392">
    <property type="component" value="Chromosome"/>
</dbReference>